<keyword evidence="3" id="KW-0648">Protein biosynthesis</keyword>
<dbReference type="EMBL" id="JASJQH010007152">
    <property type="protein sequence ID" value="KAK9717256.1"/>
    <property type="molecule type" value="Genomic_DNA"/>
</dbReference>
<gene>
    <name evidence="6" type="ORF">K7432_006344</name>
</gene>
<organism evidence="6 7">
    <name type="scientific">Basidiobolus ranarum</name>
    <dbReference type="NCBI Taxonomy" id="34480"/>
    <lineage>
        <taxon>Eukaryota</taxon>
        <taxon>Fungi</taxon>
        <taxon>Fungi incertae sedis</taxon>
        <taxon>Zoopagomycota</taxon>
        <taxon>Entomophthoromycotina</taxon>
        <taxon>Basidiobolomycetes</taxon>
        <taxon>Basidiobolales</taxon>
        <taxon>Basidiobolaceae</taxon>
        <taxon>Basidiobolus</taxon>
    </lineage>
</organism>
<evidence type="ECO:0000256" key="3">
    <source>
        <dbReference type="ARBA" id="ARBA00022917"/>
    </source>
</evidence>
<sequence length="227" mass="25569">MNIAPLLRSLGTKPYVLSSLSYSSRNIIHPQRLSAGIPILYRSLSSTSTHLAVKESRPRRDEEIDSNFIQFIDETGKMQGVVTKEQALHGIDREMYFLVEVDPTTKPPICRIVSKKQLYEKKKEAKSKNKTAPEAVLKEVQIGASVSIHDLEHKLKKSGEILEKGNRLQVVISNKGSLRNDRDHKSELITQIISSLEEHGALVKGPVNHGRNTLMIFHKKVEKKKST</sequence>
<dbReference type="InterPro" id="IPR019815">
    <property type="entry name" value="Translation_initiation_fac_3_C"/>
</dbReference>
<evidence type="ECO:0000259" key="4">
    <source>
        <dbReference type="Pfam" id="PF00707"/>
    </source>
</evidence>
<feature type="domain" description="Translation initiation factor 3 C-terminal" evidence="4">
    <location>
        <begin position="137"/>
        <end position="219"/>
    </location>
</feature>
<keyword evidence="7" id="KW-1185">Reference proteome</keyword>
<keyword evidence="2" id="KW-0396">Initiation factor</keyword>
<proteinExistence type="inferred from homology"/>
<evidence type="ECO:0008006" key="8">
    <source>
        <dbReference type="Google" id="ProtNLM"/>
    </source>
</evidence>
<dbReference type="SUPFAM" id="SSF55200">
    <property type="entry name" value="Translation initiation factor IF3, C-terminal domain"/>
    <property type="match status" value="1"/>
</dbReference>
<dbReference type="SUPFAM" id="SSF54364">
    <property type="entry name" value="Translation initiation factor IF3, N-terminal domain"/>
    <property type="match status" value="1"/>
</dbReference>
<evidence type="ECO:0000313" key="7">
    <source>
        <dbReference type="Proteomes" id="UP001479436"/>
    </source>
</evidence>
<dbReference type="Proteomes" id="UP001479436">
    <property type="component" value="Unassembled WGS sequence"/>
</dbReference>
<dbReference type="NCBIfam" id="TIGR00168">
    <property type="entry name" value="infC"/>
    <property type="match status" value="1"/>
</dbReference>
<dbReference type="InterPro" id="IPR036788">
    <property type="entry name" value="T_IF-3_C_sf"/>
</dbReference>
<comment type="similarity">
    <text evidence="1">Belongs to the IF-3 family.</text>
</comment>
<evidence type="ECO:0000256" key="2">
    <source>
        <dbReference type="ARBA" id="ARBA00022540"/>
    </source>
</evidence>
<evidence type="ECO:0000256" key="1">
    <source>
        <dbReference type="ARBA" id="ARBA00005439"/>
    </source>
</evidence>
<dbReference type="Gene3D" id="3.10.20.80">
    <property type="entry name" value="Translation initiation factor 3 (IF-3), N-terminal domain"/>
    <property type="match status" value="1"/>
</dbReference>
<evidence type="ECO:0000313" key="6">
    <source>
        <dbReference type="EMBL" id="KAK9717256.1"/>
    </source>
</evidence>
<evidence type="ECO:0000259" key="5">
    <source>
        <dbReference type="Pfam" id="PF05198"/>
    </source>
</evidence>
<name>A0ABR2W1R3_9FUNG</name>
<dbReference type="InterPro" id="IPR036787">
    <property type="entry name" value="T_IF-3_N_sf"/>
</dbReference>
<protein>
    <recommendedName>
        <fullName evidence="8">Translation initiation factor IF-3</fullName>
    </recommendedName>
</protein>
<accession>A0ABR2W1R3</accession>
<dbReference type="PANTHER" id="PTHR10938:SF0">
    <property type="entry name" value="TRANSLATION INITIATION FACTOR IF-3, MITOCHONDRIAL"/>
    <property type="match status" value="1"/>
</dbReference>
<feature type="domain" description="Translation initiation factor 3 N-terminal" evidence="5">
    <location>
        <begin position="61"/>
        <end position="127"/>
    </location>
</feature>
<dbReference type="Pfam" id="PF05198">
    <property type="entry name" value="IF3_N"/>
    <property type="match status" value="1"/>
</dbReference>
<dbReference type="PANTHER" id="PTHR10938">
    <property type="entry name" value="TRANSLATION INITIATION FACTOR IF-3"/>
    <property type="match status" value="1"/>
</dbReference>
<dbReference type="InterPro" id="IPR001288">
    <property type="entry name" value="Translation_initiation_fac_3"/>
</dbReference>
<dbReference type="Pfam" id="PF00707">
    <property type="entry name" value="IF3_C"/>
    <property type="match status" value="1"/>
</dbReference>
<reference evidence="6 7" key="1">
    <citation type="submission" date="2023-04" db="EMBL/GenBank/DDBJ databases">
        <title>Genome of Basidiobolus ranarum AG-B5.</title>
        <authorList>
            <person name="Stajich J.E."/>
            <person name="Carter-House D."/>
            <person name="Gryganskyi A."/>
        </authorList>
    </citation>
    <scope>NUCLEOTIDE SEQUENCE [LARGE SCALE GENOMIC DNA]</scope>
    <source>
        <strain evidence="6 7">AG-B5</strain>
    </source>
</reference>
<comment type="caution">
    <text evidence="6">The sequence shown here is derived from an EMBL/GenBank/DDBJ whole genome shotgun (WGS) entry which is preliminary data.</text>
</comment>
<dbReference type="Gene3D" id="3.30.110.10">
    <property type="entry name" value="Translation initiation factor 3 (IF-3), C-terminal domain"/>
    <property type="match status" value="1"/>
</dbReference>
<dbReference type="InterPro" id="IPR019814">
    <property type="entry name" value="Translation_initiation_fac_3_N"/>
</dbReference>